<name>A0A5K7XDR6_9BACT</name>
<gene>
    <name evidence="8" type="primary">dapF</name>
    <name evidence="10" type="ORF">PLANPX_3764</name>
</gene>
<proteinExistence type="inferred from homology"/>
<evidence type="ECO:0000256" key="2">
    <source>
        <dbReference type="ARBA" id="ARBA00010219"/>
    </source>
</evidence>
<dbReference type="InterPro" id="IPR018510">
    <property type="entry name" value="DAP_epimerase_AS"/>
</dbReference>
<organism evidence="10 11">
    <name type="scientific">Lacipirellula parvula</name>
    <dbReference type="NCBI Taxonomy" id="2650471"/>
    <lineage>
        <taxon>Bacteria</taxon>
        <taxon>Pseudomonadati</taxon>
        <taxon>Planctomycetota</taxon>
        <taxon>Planctomycetia</taxon>
        <taxon>Pirellulales</taxon>
        <taxon>Lacipirellulaceae</taxon>
        <taxon>Lacipirellula</taxon>
    </lineage>
</organism>
<dbReference type="UniPathway" id="UPA00034">
    <property type="reaction ID" value="UER00025"/>
</dbReference>
<dbReference type="Proteomes" id="UP000326837">
    <property type="component" value="Chromosome"/>
</dbReference>
<feature type="binding site" evidence="8">
    <location>
        <begin position="212"/>
        <end position="213"/>
    </location>
    <ligand>
        <name>substrate</name>
    </ligand>
</feature>
<dbReference type="PROSITE" id="PS01326">
    <property type="entry name" value="DAP_EPIMERASE"/>
    <property type="match status" value="1"/>
</dbReference>
<evidence type="ECO:0000313" key="11">
    <source>
        <dbReference type="Proteomes" id="UP000326837"/>
    </source>
</evidence>
<evidence type="ECO:0000256" key="1">
    <source>
        <dbReference type="ARBA" id="ARBA00005196"/>
    </source>
</evidence>
<comment type="subcellular location">
    <subcellularLocation>
        <location evidence="8">Cytoplasm</location>
    </subcellularLocation>
</comment>
<evidence type="ECO:0000313" key="10">
    <source>
        <dbReference type="EMBL" id="BBO34152.1"/>
    </source>
</evidence>
<dbReference type="Pfam" id="PF01678">
    <property type="entry name" value="DAP_epimerase"/>
    <property type="match status" value="2"/>
</dbReference>
<dbReference type="PANTHER" id="PTHR31689">
    <property type="entry name" value="DIAMINOPIMELATE EPIMERASE, CHLOROPLASTIC"/>
    <property type="match status" value="1"/>
</dbReference>
<feature type="site" description="Could be important to modulate the pK values of the two catalytic cysteine residues" evidence="8">
    <location>
        <position position="212"/>
    </location>
</feature>
<comment type="catalytic activity">
    <reaction evidence="7 8">
        <text>(2S,6S)-2,6-diaminopimelate = meso-2,6-diaminopimelate</text>
        <dbReference type="Rhea" id="RHEA:15393"/>
        <dbReference type="ChEBI" id="CHEBI:57609"/>
        <dbReference type="ChEBI" id="CHEBI:57791"/>
        <dbReference type="EC" id="5.1.1.7"/>
    </reaction>
</comment>
<dbReference type="KEGG" id="lpav:PLANPX_3764"/>
<feature type="binding site" evidence="8">
    <location>
        <begin position="73"/>
        <end position="74"/>
    </location>
    <ligand>
        <name>substrate</name>
    </ligand>
</feature>
<evidence type="ECO:0000256" key="7">
    <source>
        <dbReference type="ARBA" id="ARBA00051712"/>
    </source>
</evidence>
<dbReference type="GO" id="GO:0008837">
    <property type="term" value="F:diaminopimelate epimerase activity"/>
    <property type="evidence" value="ECO:0007669"/>
    <property type="project" value="UniProtKB-UniRule"/>
</dbReference>
<keyword evidence="6 8" id="KW-0413">Isomerase</keyword>
<feature type="binding site" evidence="8">
    <location>
        <position position="11"/>
    </location>
    <ligand>
        <name>substrate</name>
    </ligand>
</feature>
<keyword evidence="11" id="KW-1185">Reference proteome</keyword>
<sequence length="278" mass="30103">MQFTKMHGAGNDYIYVDCFRQPTPADPAALARAVSNRHFGVGADGLILICPADGADAEMRMFNADGSYSEMCGNGIRCVAKFVHDHGIAVRDQLRITSAGKQFLLDLETRSGKVERVRVDMGEPILTARDIPTTLAGDPPVDAPFEIAGRTLAVTCVSMGNPHCVTYVDSATDELVLGVGPQIETDPRFPRRTNVEFIEVLNRETVRQRTWERGSGETLACGTGACAVCVAGVLTGRTERRITSKLLGGDLQLEWDEATNHVYMTGPAAEIFTGDWPA</sequence>
<dbReference type="GO" id="GO:0005829">
    <property type="term" value="C:cytosol"/>
    <property type="evidence" value="ECO:0007669"/>
    <property type="project" value="TreeGrafter"/>
</dbReference>
<feature type="site" description="Could be important to modulate the pK values of the two catalytic cysteine residues" evidence="8">
    <location>
        <position position="163"/>
    </location>
</feature>
<dbReference type="EC" id="5.1.1.7" evidence="3 8"/>
<dbReference type="EMBL" id="AP021861">
    <property type="protein sequence ID" value="BBO34152.1"/>
    <property type="molecule type" value="Genomic_DNA"/>
</dbReference>
<evidence type="ECO:0000256" key="9">
    <source>
        <dbReference type="PROSITE-ProRule" id="PRU10125"/>
    </source>
</evidence>
<dbReference type="AlphaFoldDB" id="A0A5K7XDR6"/>
<dbReference type="SUPFAM" id="SSF54506">
    <property type="entry name" value="Diaminopimelate epimerase-like"/>
    <property type="match status" value="1"/>
</dbReference>
<dbReference type="PANTHER" id="PTHR31689:SF0">
    <property type="entry name" value="DIAMINOPIMELATE EPIMERASE"/>
    <property type="match status" value="1"/>
</dbReference>
<feature type="binding site" evidence="8">
    <location>
        <position position="63"/>
    </location>
    <ligand>
        <name>substrate</name>
    </ligand>
</feature>
<comment type="subunit">
    <text evidence="8">Homodimer.</text>
</comment>
<dbReference type="Gene3D" id="3.10.310.10">
    <property type="entry name" value="Diaminopimelate Epimerase, Chain A, domain 1"/>
    <property type="match status" value="2"/>
</dbReference>
<feature type="active site" evidence="9">
    <location>
        <position position="72"/>
    </location>
</feature>
<evidence type="ECO:0000256" key="4">
    <source>
        <dbReference type="ARBA" id="ARBA00022605"/>
    </source>
</evidence>
<dbReference type="HAMAP" id="MF_00197">
    <property type="entry name" value="DAP_epimerase"/>
    <property type="match status" value="1"/>
</dbReference>
<comment type="pathway">
    <text evidence="1 8">Amino-acid biosynthesis; L-lysine biosynthesis via DAP pathway; DL-2,6-diaminopimelate from LL-2,6-diaminopimelate: step 1/1.</text>
</comment>
<evidence type="ECO:0000256" key="8">
    <source>
        <dbReference type="HAMAP-Rule" id="MF_00197"/>
    </source>
</evidence>
<comment type="caution">
    <text evidence="8">Lacks conserved residue(s) required for the propagation of feature annotation.</text>
</comment>
<dbReference type="GO" id="GO:0009089">
    <property type="term" value="P:lysine biosynthetic process via diaminopimelate"/>
    <property type="evidence" value="ECO:0007669"/>
    <property type="project" value="UniProtKB-UniRule"/>
</dbReference>
<feature type="binding site" evidence="8">
    <location>
        <begin position="222"/>
        <end position="223"/>
    </location>
    <ligand>
        <name>substrate</name>
    </ligand>
</feature>
<comment type="function">
    <text evidence="8">Catalyzes the stereoinversion of LL-2,6-diaminopimelate (L,L-DAP) to meso-diaminopimelate (meso-DAP), a precursor of L-lysine and an essential component of the bacterial peptidoglycan.</text>
</comment>
<evidence type="ECO:0000256" key="6">
    <source>
        <dbReference type="ARBA" id="ARBA00023235"/>
    </source>
</evidence>
<dbReference type="NCBIfam" id="TIGR00652">
    <property type="entry name" value="DapF"/>
    <property type="match status" value="1"/>
</dbReference>
<feature type="active site" description="Proton acceptor" evidence="8">
    <location>
        <position position="221"/>
    </location>
</feature>
<feature type="active site" description="Proton donor" evidence="8">
    <location>
        <position position="72"/>
    </location>
</feature>
<keyword evidence="8" id="KW-0963">Cytoplasm</keyword>
<evidence type="ECO:0000256" key="5">
    <source>
        <dbReference type="ARBA" id="ARBA00023154"/>
    </source>
</evidence>
<keyword evidence="4 8" id="KW-0028">Amino-acid biosynthesis</keyword>
<feature type="binding site" evidence="8">
    <location>
        <position position="161"/>
    </location>
    <ligand>
        <name>substrate</name>
    </ligand>
</feature>
<dbReference type="InterPro" id="IPR001653">
    <property type="entry name" value="DAP_epimerase_DapF"/>
</dbReference>
<protein>
    <recommendedName>
        <fullName evidence="3 8">Diaminopimelate epimerase</fullName>
        <shortName evidence="8">DAP epimerase</shortName>
        <ecNumber evidence="3 8">5.1.1.7</ecNumber>
    </recommendedName>
    <alternativeName>
        <fullName evidence="8">PLP-independent amino acid racemase</fullName>
    </alternativeName>
</protein>
<keyword evidence="5 8" id="KW-0457">Lysine biosynthesis</keyword>
<feature type="binding site" evidence="8">
    <location>
        <position position="194"/>
    </location>
    <ligand>
        <name>substrate</name>
    </ligand>
</feature>
<reference evidence="11" key="1">
    <citation type="submission" date="2019-10" db="EMBL/GenBank/DDBJ databases">
        <title>Lacipirellula parvula gen. nov., sp. nov., representing a lineage of planctomycetes widespread in freshwater anoxic habitats, and description of the family Lacipirellulaceae.</title>
        <authorList>
            <person name="Dedysh S.N."/>
            <person name="Kulichevskaya I.S."/>
            <person name="Beletsky A.V."/>
            <person name="Rakitin A.L."/>
            <person name="Mardanov A.V."/>
            <person name="Ivanova A.A."/>
            <person name="Saltykova V.X."/>
            <person name="Rijpstra W.I.C."/>
            <person name="Sinninghe Damste J.S."/>
            <person name="Ravin N.V."/>
        </authorList>
    </citation>
    <scope>NUCLEOTIDE SEQUENCE [LARGE SCALE GENOMIC DNA]</scope>
    <source>
        <strain evidence="11">PX69</strain>
    </source>
</reference>
<dbReference type="RefSeq" id="WP_152099785.1">
    <property type="nucleotide sequence ID" value="NZ_AP021861.1"/>
</dbReference>
<accession>A0A5K7XDR6</accession>
<evidence type="ECO:0000256" key="3">
    <source>
        <dbReference type="ARBA" id="ARBA00013080"/>
    </source>
</evidence>
<comment type="similarity">
    <text evidence="2 8">Belongs to the diaminopimelate epimerase family.</text>
</comment>